<keyword evidence="4" id="KW-1185">Reference proteome</keyword>
<dbReference type="InterPro" id="IPR012001">
    <property type="entry name" value="Thiamin_PyroP_enz_TPP-bd_dom"/>
</dbReference>
<dbReference type="EMBL" id="JBEPMB010000011">
    <property type="protein sequence ID" value="MET3616062.1"/>
    <property type="molecule type" value="Genomic_DNA"/>
</dbReference>
<reference evidence="3 4" key="1">
    <citation type="submission" date="2024-06" db="EMBL/GenBank/DDBJ databases">
        <title>Genomic Encyclopedia of Type Strains, Phase IV (KMG-IV): sequencing the most valuable type-strain genomes for metagenomic binning, comparative biology and taxonomic classification.</title>
        <authorList>
            <person name="Goeker M."/>
        </authorList>
    </citation>
    <scope>NUCLEOTIDE SEQUENCE [LARGE SCALE GENOMIC DNA]</scope>
    <source>
        <strain evidence="3 4">DSM 29780</strain>
    </source>
</reference>
<evidence type="ECO:0000259" key="2">
    <source>
        <dbReference type="Pfam" id="PF02776"/>
    </source>
</evidence>
<evidence type="ECO:0000313" key="3">
    <source>
        <dbReference type="EMBL" id="MET3616062.1"/>
    </source>
</evidence>
<protein>
    <submittedName>
        <fullName evidence="3">Thiamine pyrophosphate-dependent acetolactate synthase large subunit-like protein</fullName>
    </submittedName>
</protein>
<accession>A0ABV2J5M2</accession>
<dbReference type="InterPro" id="IPR029061">
    <property type="entry name" value="THDP-binding"/>
</dbReference>
<dbReference type="Pfam" id="PF02776">
    <property type="entry name" value="TPP_enzyme_N"/>
    <property type="match status" value="1"/>
</dbReference>
<dbReference type="RefSeq" id="WP_354558517.1">
    <property type="nucleotide sequence ID" value="NZ_JBEPMB010000011.1"/>
</dbReference>
<dbReference type="SUPFAM" id="SSF52518">
    <property type="entry name" value="Thiamin diphosphate-binding fold (THDP-binding)"/>
    <property type="match status" value="1"/>
</dbReference>
<feature type="non-terminal residue" evidence="3">
    <location>
        <position position="138"/>
    </location>
</feature>
<dbReference type="PANTHER" id="PTHR18968">
    <property type="entry name" value="THIAMINE PYROPHOSPHATE ENZYMES"/>
    <property type="match status" value="1"/>
</dbReference>
<gene>
    <name evidence="3" type="ORF">ABID16_004411</name>
</gene>
<proteinExistence type="inferred from homology"/>
<comment type="caution">
    <text evidence="3">The sequence shown here is derived from an EMBL/GenBank/DDBJ whole genome shotgun (WGS) entry which is preliminary data.</text>
</comment>
<dbReference type="PANTHER" id="PTHR18968:SF86">
    <property type="entry name" value="ACETOLACTATE SYNTHASE LARGE SUBUNIT ILVX-RELATED"/>
    <property type="match status" value="1"/>
</dbReference>
<name>A0ABV2J5M2_9HYPH</name>
<evidence type="ECO:0000313" key="4">
    <source>
        <dbReference type="Proteomes" id="UP001549047"/>
    </source>
</evidence>
<dbReference type="Proteomes" id="UP001549047">
    <property type="component" value="Unassembled WGS sequence"/>
</dbReference>
<comment type="similarity">
    <text evidence="1">Belongs to the TPP enzyme family.</text>
</comment>
<dbReference type="InterPro" id="IPR045229">
    <property type="entry name" value="TPP_enz"/>
</dbReference>
<organism evidence="3 4">
    <name type="scientific">Rhizobium aquaticum</name>
    <dbReference type="NCBI Taxonomy" id="1549636"/>
    <lineage>
        <taxon>Bacteria</taxon>
        <taxon>Pseudomonadati</taxon>
        <taxon>Pseudomonadota</taxon>
        <taxon>Alphaproteobacteria</taxon>
        <taxon>Hyphomicrobiales</taxon>
        <taxon>Rhizobiaceae</taxon>
        <taxon>Rhizobium/Agrobacterium group</taxon>
        <taxon>Rhizobium</taxon>
    </lineage>
</organism>
<dbReference type="CDD" id="cd07035">
    <property type="entry name" value="TPP_PYR_POX_like"/>
    <property type="match status" value="1"/>
</dbReference>
<feature type="domain" description="Thiamine pyrophosphate enzyme N-terminal TPP-binding" evidence="2">
    <location>
        <begin position="2"/>
        <end position="76"/>
    </location>
</feature>
<evidence type="ECO:0000256" key="1">
    <source>
        <dbReference type="ARBA" id="ARBA00007812"/>
    </source>
</evidence>
<dbReference type="Gene3D" id="3.40.50.970">
    <property type="match status" value="1"/>
</dbReference>
<sequence length="138" mass="14555">MDALLDTPAIKYILALREASAVAMADGYAQAARRPAFLNLHTAGGLGHGMGNLLNAAVSQTPMVVTAGQQDSRHTVTDPLLFGDLVRIAEPAVKWAKEVTTADQLPILVRRAFNDAGAAPAGPVFLSLPMDVMEEMST</sequence>